<gene>
    <name evidence="1" type="ORF">V5799_008854</name>
</gene>
<evidence type="ECO:0000313" key="2">
    <source>
        <dbReference type="Proteomes" id="UP001321473"/>
    </source>
</evidence>
<protein>
    <submittedName>
        <fullName evidence="1">Uncharacterized protein</fullName>
    </submittedName>
</protein>
<proteinExistence type="predicted"/>
<accession>A0AAQ4FDF3</accession>
<comment type="caution">
    <text evidence="1">The sequence shown here is derived from an EMBL/GenBank/DDBJ whole genome shotgun (WGS) entry which is preliminary data.</text>
</comment>
<keyword evidence="2" id="KW-1185">Reference proteome</keyword>
<feature type="non-terminal residue" evidence="1">
    <location>
        <position position="61"/>
    </location>
</feature>
<evidence type="ECO:0000313" key="1">
    <source>
        <dbReference type="EMBL" id="KAK8784771.1"/>
    </source>
</evidence>
<organism evidence="1 2">
    <name type="scientific">Amblyomma americanum</name>
    <name type="common">Lone star tick</name>
    <dbReference type="NCBI Taxonomy" id="6943"/>
    <lineage>
        <taxon>Eukaryota</taxon>
        <taxon>Metazoa</taxon>
        <taxon>Ecdysozoa</taxon>
        <taxon>Arthropoda</taxon>
        <taxon>Chelicerata</taxon>
        <taxon>Arachnida</taxon>
        <taxon>Acari</taxon>
        <taxon>Parasitiformes</taxon>
        <taxon>Ixodida</taxon>
        <taxon>Ixodoidea</taxon>
        <taxon>Ixodidae</taxon>
        <taxon>Amblyomminae</taxon>
        <taxon>Amblyomma</taxon>
    </lineage>
</organism>
<name>A0AAQ4FDF3_AMBAM</name>
<reference evidence="1 2" key="1">
    <citation type="journal article" date="2023" name="Arcadia Sci">
        <title>De novo assembly of a long-read Amblyomma americanum tick genome.</title>
        <authorList>
            <person name="Chou S."/>
            <person name="Poskanzer K.E."/>
            <person name="Rollins M."/>
            <person name="Thuy-Boun P.S."/>
        </authorList>
    </citation>
    <scope>NUCLEOTIDE SEQUENCE [LARGE SCALE GENOMIC DNA]</scope>
    <source>
        <strain evidence="1">F_SG_1</strain>
        <tissue evidence="1">Salivary glands</tissue>
    </source>
</reference>
<dbReference type="EMBL" id="JARKHS020004273">
    <property type="protein sequence ID" value="KAK8784771.1"/>
    <property type="molecule type" value="Genomic_DNA"/>
</dbReference>
<dbReference type="Proteomes" id="UP001321473">
    <property type="component" value="Unassembled WGS sequence"/>
</dbReference>
<dbReference type="AlphaFoldDB" id="A0AAQ4FDF3"/>
<sequence length="61" mass="7039">MQAWMPYFGVMAHLLANSLHHTVSQQIKPRKMARDWLPQTAATARLLANSPYHGLWQLIKL</sequence>